<dbReference type="GO" id="GO:0005680">
    <property type="term" value="C:anaphase-promoting complex"/>
    <property type="evidence" value="ECO:0007669"/>
    <property type="project" value="InterPro"/>
</dbReference>
<feature type="region of interest" description="Disordered" evidence="1">
    <location>
        <begin position="39"/>
        <end position="84"/>
    </location>
</feature>
<feature type="compositionally biased region" description="Low complexity" evidence="1">
    <location>
        <begin position="12"/>
        <end position="26"/>
    </location>
</feature>
<evidence type="ECO:0000313" key="3">
    <source>
        <dbReference type="Proteomes" id="UP000011777"/>
    </source>
</evidence>
<comment type="caution">
    <text evidence="2">The sequence shown here is derived from an EMBL/GenBank/DDBJ whole genome shotgun (WGS) entry which is preliminary data.</text>
</comment>
<dbReference type="OrthoDB" id="4078100at2759"/>
<reference evidence="2 3" key="1">
    <citation type="submission" date="2013-02" db="EMBL/GenBank/DDBJ databases">
        <title>Genome sequence of Candida maltosa Xu316, a potential industrial strain for xylitol and ethanol production.</title>
        <authorList>
            <person name="Yu J."/>
            <person name="Wang Q."/>
            <person name="Geng X."/>
            <person name="Bao W."/>
            <person name="He P."/>
            <person name="Cai J."/>
        </authorList>
    </citation>
    <scope>NUCLEOTIDE SEQUENCE [LARGE SCALE GENOMIC DNA]</scope>
    <source>
        <strain evidence="3">Xu316</strain>
    </source>
</reference>
<dbReference type="AlphaFoldDB" id="M3J7B7"/>
<feature type="compositionally biased region" description="Low complexity" evidence="1">
    <location>
        <begin position="39"/>
        <end position="51"/>
    </location>
</feature>
<dbReference type="InterPro" id="IPR024274">
    <property type="entry name" value="APC9"/>
</dbReference>
<organism evidence="2 3">
    <name type="scientific">Candida maltosa (strain Xu316)</name>
    <name type="common">Yeast</name>
    <dbReference type="NCBI Taxonomy" id="1245528"/>
    <lineage>
        <taxon>Eukaryota</taxon>
        <taxon>Fungi</taxon>
        <taxon>Dikarya</taxon>
        <taxon>Ascomycota</taxon>
        <taxon>Saccharomycotina</taxon>
        <taxon>Pichiomycetes</taxon>
        <taxon>Debaryomycetaceae</taxon>
        <taxon>Candida/Lodderomyces clade</taxon>
        <taxon>Candida</taxon>
    </lineage>
</organism>
<dbReference type="Proteomes" id="UP000011777">
    <property type="component" value="Unassembled WGS sequence"/>
</dbReference>
<name>M3J7B7_CANMX</name>
<dbReference type="HOGENOM" id="CLU_585391_0_0_1"/>
<feature type="compositionally biased region" description="Basic residues" evidence="1">
    <location>
        <begin position="65"/>
        <end position="78"/>
    </location>
</feature>
<protein>
    <submittedName>
        <fullName evidence="2">Uncharacterized protein</fullName>
    </submittedName>
</protein>
<dbReference type="Pfam" id="PF12856">
    <property type="entry name" value="ANAPC9"/>
    <property type="match status" value="1"/>
</dbReference>
<accession>M3J7B7</accession>
<dbReference type="EMBL" id="AOGT01001322">
    <property type="protein sequence ID" value="EMG47973.1"/>
    <property type="molecule type" value="Genomic_DNA"/>
</dbReference>
<sequence length="418" mass="48986">MSNKYSSMPKFNINNHSRISSNHDISSSTILPYNRTISSSSSIISTPSNNIKKFQRQRQQEKQQQQHHHQQPHQHHHISNHDVSRASKNTRLVKTKLLNLQQSSRQQLMNRIKDDHNSKTVDEILVPKHNSFPPHLLGNTKPPSPNTFDCSVFTNVDVNRQSHSLFTPIKESKVKAWESAEKVAQSIIFDNDDSDSDAFSDDDKENCVVSIPGYTKGELELLNKYSNLSTQEEKKILSEYKRKLLSQHERNLNNDNSITFRRQLQINRKKEILSRLFNDANNLNLEYITNNYINELNLHTLINEDNQEIEYLLEEDGNFKILQEEVKHNIFHTKKVIDNDNENNNFDYDRFQNLTSKKLDKIHDILINKHENITEDEEYKEPSFYSDDVSNLELEEELVSFTVAYLRQNIKDLEPQEE</sequence>
<proteinExistence type="predicted"/>
<dbReference type="OMA" id="YKEPSFY"/>
<evidence type="ECO:0000313" key="2">
    <source>
        <dbReference type="EMBL" id="EMG47973.1"/>
    </source>
</evidence>
<keyword evidence="3" id="KW-1185">Reference proteome</keyword>
<evidence type="ECO:0000256" key="1">
    <source>
        <dbReference type="SAM" id="MobiDB-lite"/>
    </source>
</evidence>
<dbReference type="eggNOG" id="ENOG502T3GY">
    <property type="taxonomic scope" value="Eukaryota"/>
</dbReference>
<feature type="region of interest" description="Disordered" evidence="1">
    <location>
        <begin position="1"/>
        <end position="26"/>
    </location>
</feature>
<gene>
    <name evidence="2" type="ORF">G210_1561</name>
</gene>